<keyword evidence="12" id="KW-1185">Reference proteome</keyword>
<feature type="compositionally biased region" description="Acidic residues" evidence="10">
    <location>
        <begin position="117"/>
        <end position="130"/>
    </location>
</feature>
<evidence type="ECO:0000256" key="4">
    <source>
        <dbReference type="ARBA" id="ARBA00022547"/>
    </source>
</evidence>
<dbReference type="InterPro" id="IPR008387">
    <property type="entry name" value="ATP_synth_f6_mt"/>
</dbReference>
<evidence type="ECO:0008006" key="13">
    <source>
        <dbReference type="Google" id="ProtNLM"/>
    </source>
</evidence>
<organism evidence="11 12">
    <name type="scientific">Paralvinella palmiformis</name>
    <dbReference type="NCBI Taxonomy" id="53620"/>
    <lineage>
        <taxon>Eukaryota</taxon>
        <taxon>Metazoa</taxon>
        <taxon>Spiralia</taxon>
        <taxon>Lophotrochozoa</taxon>
        <taxon>Annelida</taxon>
        <taxon>Polychaeta</taxon>
        <taxon>Sedentaria</taxon>
        <taxon>Canalipalpata</taxon>
        <taxon>Terebellida</taxon>
        <taxon>Terebelliformia</taxon>
        <taxon>Alvinellidae</taxon>
        <taxon>Paralvinella</taxon>
    </lineage>
</organism>
<evidence type="ECO:0000256" key="6">
    <source>
        <dbReference type="ARBA" id="ARBA00022792"/>
    </source>
</evidence>
<evidence type="ECO:0000256" key="3">
    <source>
        <dbReference type="ARBA" id="ARBA00022448"/>
    </source>
</evidence>
<gene>
    <name evidence="11" type="ORF">LSH36_4g03014</name>
</gene>
<proteinExistence type="inferred from homology"/>
<reference evidence="11" key="1">
    <citation type="journal article" date="2023" name="Mol. Biol. Evol.">
        <title>Third-Generation Sequencing Reveals the Adaptive Role of the Epigenome in Three Deep-Sea Polychaetes.</title>
        <authorList>
            <person name="Perez M."/>
            <person name="Aroh O."/>
            <person name="Sun Y."/>
            <person name="Lan Y."/>
            <person name="Juniper S.K."/>
            <person name="Young C.R."/>
            <person name="Angers B."/>
            <person name="Qian P.Y."/>
        </authorList>
    </citation>
    <scope>NUCLEOTIDE SEQUENCE</scope>
    <source>
        <strain evidence="11">P08H-3</strain>
    </source>
</reference>
<dbReference type="FunFam" id="1.10.246.110:FF:000001">
    <property type="entry name" value="ATP synthase-coupling factor 6, mitochondrial"/>
    <property type="match status" value="1"/>
</dbReference>
<evidence type="ECO:0000256" key="8">
    <source>
        <dbReference type="ARBA" id="ARBA00023128"/>
    </source>
</evidence>
<keyword evidence="9" id="KW-0472">Membrane</keyword>
<keyword evidence="7" id="KW-0406">Ion transport</keyword>
<keyword evidence="6" id="KW-0999">Mitochondrion inner membrane</keyword>
<comment type="similarity">
    <text evidence="2">Belongs to the eukaryotic ATPase subunit F6 family.</text>
</comment>
<dbReference type="GO" id="GO:0045259">
    <property type="term" value="C:proton-transporting ATP synthase complex"/>
    <property type="evidence" value="ECO:0007669"/>
    <property type="project" value="UniProtKB-KW"/>
</dbReference>
<evidence type="ECO:0000256" key="9">
    <source>
        <dbReference type="ARBA" id="ARBA00023136"/>
    </source>
</evidence>
<dbReference type="InterPro" id="IPR036204">
    <property type="entry name" value="ATP_synth_f6_sf_mt"/>
</dbReference>
<name>A0AAD9NHC4_9ANNE</name>
<dbReference type="PANTHER" id="PTHR12441:SF10">
    <property type="entry name" value="ATP SYNTHASE-COUPLING FACTOR 6, MITOCHONDRIAL"/>
    <property type="match status" value="1"/>
</dbReference>
<evidence type="ECO:0000313" key="12">
    <source>
        <dbReference type="Proteomes" id="UP001208570"/>
    </source>
</evidence>
<dbReference type="Gene3D" id="1.10.246.110">
    <property type="entry name" value="Mitochondrial ATP synthase-coupling factor 6"/>
    <property type="match status" value="1"/>
</dbReference>
<keyword evidence="8" id="KW-0496">Mitochondrion</keyword>
<dbReference type="EMBL" id="JAODUP010000004">
    <property type="protein sequence ID" value="KAK2170095.1"/>
    <property type="molecule type" value="Genomic_DNA"/>
</dbReference>
<keyword evidence="5" id="KW-0375">Hydrogen ion transport</keyword>
<dbReference type="Pfam" id="PF05511">
    <property type="entry name" value="ATP-synt_F6"/>
    <property type="match status" value="1"/>
</dbReference>
<dbReference type="GO" id="GO:0015078">
    <property type="term" value="F:proton transmembrane transporter activity"/>
    <property type="evidence" value="ECO:0007669"/>
    <property type="project" value="InterPro"/>
</dbReference>
<dbReference type="PANTHER" id="PTHR12441">
    <property type="entry name" value="ATP SYNTHASE COUPLING FACTOR 6, MITOCHONDRIAL"/>
    <property type="match status" value="1"/>
</dbReference>
<comment type="caution">
    <text evidence="11">The sequence shown here is derived from an EMBL/GenBank/DDBJ whole genome shotgun (WGS) entry which is preliminary data.</text>
</comment>
<dbReference type="GO" id="GO:0005743">
    <property type="term" value="C:mitochondrial inner membrane"/>
    <property type="evidence" value="ECO:0007669"/>
    <property type="project" value="UniProtKB-SubCell"/>
</dbReference>
<sequence>MLARVIPRVQHCRHLLFRQFRRNIGISAVLCQKTATKLDPIQQLFVEKIREYNNKSKTSGGLVDATDEDKKSLQEDLDKIARQYGADGADFTKFPTFSFSDPQLDPVGVDVEAKEEQEVESEETKEDEEDKPYWEP</sequence>
<evidence type="ECO:0000256" key="7">
    <source>
        <dbReference type="ARBA" id="ARBA00023065"/>
    </source>
</evidence>
<comment type="subcellular location">
    <subcellularLocation>
        <location evidence="1">Mitochondrion inner membrane</location>
    </subcellularLocation>
</comment>
<keyword evidence="4" id="KW-0138">CF(0)</keyword>
<evidence type="ECO:0000256" key="1">
    <source>
        <dbReference type="ARBA" id="ARBA00004273"/>
    </source>
</evidence>
<dbReference type="GO" id="GO:0015986">
    <property type="term" value="P:proton motive force-driven ATP synthesis"/>
    <property type="evidence" value="ECO:0007669"/>
    <property type="project" value="InterPro"/>
</dbReference>
<keyword evidence="3" id="KW-0813">Transport</keyword>
<dbReference type="AlphaFoldDB" id="A0AAD9NHC4"/>
<feature type="region of interest" description="Disordered" evidence="10">
    <location>
        <begin position="100"/>
        <end position="136"/>
    </location>
</feature>
<evidence type="ECO:0000256" key="10">
    <source>
        <dbReference type="SAM" id="MobiDB-lite"/>
    </source>
</evidence>
<dbReference type="SUPFAM" id="SSF111357">
    <property type="entry name" value="Mitochondrial ATP synthase coupling factor 6"/>
    <property type="match status" value="1"/>
</dbReference>
<evidence type="ECO:0000256" key="5">
    <source>
        <dbReference type="ARBA" id="ARBA00022781"/>
    </source>
</evidence>
<evidence type="ECO:0000313" key="11">
    <source>
        <dbReference type="EMBL" id="KAK2170095.1"/>
    </source>
</evidence>
<accession>A0AAD9NHC4</accession>
<evidence type="ECO:0000256" key="2">
    <source>
        <dbReference type="ARBA" id="ARBA00007346"/>
    </source>
</evidence>
<dbReference type="Proteomes" id="UP001208570">
    <property type="component" value="Unassembled WGS sequence"/>
</dbReference>
<protein>
    <recommendedName>
        <fullName evidence="13">ATP synthase-coupling factor 6, mitochondrial</fullName>
    </recommendedName>
</protein>